<keyword evidence="8" id="KW-1185">Reference proteome</keyword>
<dbReference type="InterPro" id="IPR037185">
    <property type="entry name" value="EmrE-like"/>
</dbReference>
<dbReference type="GO" id="GO:0016020">
    <property type="term" value="C:membrane"/>
    <property type="evidence" value="ECO:0007669"/>
    <property type="project" value="UniProtKB-SubCell"/>
</dbReference>
<evidence type="ECO:0000256" key="2">
    <source>
        <dbReference type="ARBA" id="ARBA00022692"/>
    </source>
</evidence>
<feature type="domain" description="Sugar phosphate transporter" evidence="6">
    <location>
        <begin position="92"/>
        <end position="225"/>
    </location>
</feature>
<evidence type="ECO:0000256" key="3">
    <source>
        <dbReference type="ARBA" id="ARBA00022989"/>
    </source>
</evidence>
<dbReference type="EMBL" id="VXIV02003354">
    <property type="protein sequence ID" value="KAF6017856.1"/>
    <property type="molecule type" value="Genomic_DNA"/>
</dbReference>
<dbReference type="OrthoDB" id="5547497at2759"/>
<name>A0A7J7IWB5_BUGNE</name>
<evidence type="ECO:0000313" key="8">
    <source>
        <dbReference type="Proteomes" id="UP000593567"/>
    </source>
</evidence>
<feature type="transmembrane region" description="Helical" evidence="5">
    <location>
        <begin position="190"/>
        <end position="206"/>
    </location>
</feature>
<dbReference type="SUPFAM" id="SSF103481">
    <property type="entry name" value="Multidrug resistance efflux transporter EmrE"/>
    <property type="match status" value="1"/>
</dbReference>
<dbReference type="AlphaFoldDB" id="A0A7J7IWB5"/>
<organism evidence="7 8">
    <name type="scientific">Bugula neritina</name>
    <name type="common">Brown bryozoan</name>
    <name type="synonym">Sertularia neritina</name>
    <dbReference type="NCBI Taxonomy" id="10212"/>
    <lineage>
        <taxon>Eukaryota</taxon>
        <taxon>Metazoa</taxon>
        <taxon>Spiralia</taxon>
        <taxon>Lophotrochozoa</taxon>
        <taxon>Bryozoa</taxon>
        <taxon>Gymnolaemata</taxon>
        <taxon>Cheilostomatida</taxon>
        <taxon>Flustrina</taxon>
        <taxon>Buguloidea</taxon>
        <taxon>Bugulidae</taxon>
        <taxon>Bugula</taxon>
    </lineage>
</organism>
<proteinExistence type="predicted"/>
<keyword evidence="2 5" id="KW-0812">Transmembrane</keyword>
<dbReference type="PANTHER" id="PTHR11132">
    <property type="entry name" value="SOLUTE CARRIER FAMILY 35"/>
    <property type="match status" value="1"/>
</dbReference>
<dbReference type="InterPro" id="IPR004853">
    <property type="entry name" value="Sugar_P_trans_dom"/>
</dbReference>
<feature type="transmembrane region" description="Helical" evidence="5">
    <location>
        <begin position="93"/>
        <end position="111"/>
    </location>
</feature>
<evidence type="ECO:0000256" key="1">
    <source>
        <dbReference type="ARBA" id="ARBA00004141"/>
    </source>
</evidence>
<comment type="caution">
    <text evidence="7">The sequence shown here is derived from an EMBL/GenBank/DDBJ whole genome shotgun (WGS) entry which is preliminary data.</text>
</comment>
<feature type="transmembrane region" description="Helical" evidence="5">
    <location>
        <begin position="157"/>
        <end position="178"/>
    </location>
</feature>
<keyword evidence="4 5" id="KW-0472">Membrane</keyword>
<evidence type="ECO:0000313" key="7">
    <source>
        <dbReference type="EMBL" id="KAF6017856.1"/>
    </source>
</evidence>
<evidence type="ECO:0000259" key="6">
    <source>
        <dbReference type="Pfam" id="PF03151"/>
    </source>
</evidence>
<sequence>MLSLLALVLQTRNSLMNKARFCLKFMEIPFCRTDENEIEESEENLTVVTSAITELTNTENDVTLPVTPKLKQYESVSIQHHIQESRSPTNFKALIYLVFWYMFSAGTLFSNKYILSYLDGNPSLLGCSQVCVTTVCGYFQLRICTNVRRKHKQKSTFVFNLVLLGAMRFTTVVLGLVALKYVSVSFTETIKSSAPVFTVLITWLILKERTHICVIFSLIPIMVGLGPN</sequence>
<protein>
    <recommendedName>
        <fullName evidence="6">Sugar phosphate transporter domain-containing protein</fullName>
    </recommendedName>
</protein>
<reference evidence="7" key="1">
    <citation type="submission" date="2020-06" db="EMBL/GenBank/DDBJ databases">
        <title>Draft genome of Bugula neritina, a colonial animal packing powerful symbionts and potential medicines.</title>
        <authorList>
            <person name="Rayko M."/>
        </authorList>
    </citation>
    <scope>NUCLEOTIDE SEQUENCE [LARGE SCALE GENOMIC DNA]</scope>
    <source>
        <strain evidence="7">Kwan_BN1</strain>
    </source>
</reference>
<dbReference type="InterPro" id="IPR050186">
    <property type="entry name" value="TPT_transporter"/>
</dbReference>
<accession>A0A7J7IWB5</accession>
<evidence type="ECO:0000256" key="4">
    <source>
        <dbReference type="ARBA" id="ARBA00023136"/>
    </source>
</evidence>
<keyword evidence="3 5" id="KW-1133">Transmembrane helix</keyword>
<gene>
    <name evidence="7" type="ORF">EB796_023839</name>
</gene>
<evidence type="ECO:0000256" key="5">
    <source>
        <dbReference type="SAM" id="Phobius"/>
    </source>
</evidence>
<dbReference type="Pfam" id="PF03151">
    <property type="entry name" value="TPT"/>
    <property type="match status" value="1"/>
</dbReference>
<dbReference type="Proteomes" id="UP000593567">
    <property type="component" value="Unassembled WGS sequence"/>
</dbReference>
<comment type="subcellular location">
    <subcellularLocation>
        <location evidence="1">Membrane</location>
        <topology evidence="1">Multi-pass membrane protein</topology>
    </subcellularLocation>
</comment>